<dbReference type="AlphaFoldDB" id="A0A0L8HPB7"/>
<accession>A0A0L8HPB7</accession>
<evidence type="ECO:0000313" key="1">
    <source>
        <dbReference type="EMBL" id="KOF91019.1"/>
    </source>
</evidence>
<sequence length="49" mass="5424">MIKFPSFIEINDLFVAVTTVGRRVQTGRPSNVCLCLHTSIATCLCRQPS</sequence>
<proteinExistence type="predicted"/>
<gene>
    <name evidence="1" type="ORF">OCBIM_22009907mg</name>
</gene>
<name>A0A0L8HPB7_OCTBM</name>
<organism evidence="1">
    <name type="scientific">Octopus bimaculoides</name>
    <name type="common">California two-spotted octopus</name>
    <dbReference type="NCBI Taxonomy" id="37653"/>
    <lineage>
        <taxon>Eukaryota</taxon>
        <taxon>Metazoa</taxon>
        <taxon>Spiralia</taxon>
        <taxon>Lophotrochozoa</taxon>
        <taxon>Mollusca</taxon>
        <taxon>Cephalopoda</taxon>
        <taxon>Coleoidea</taxon>
        <taxon>Octopodiformes</taxon>
        <taxon>Octopoda</taxon>
        <taxon>Incirrata</taxon>
        <taxon>Octopodidae</taxon>
        <taxon>Octopus</taxon>
    </lineage>
</organism>
<reference evidence="1" key="1">
    <citation type="submission" date="2015-07" db="EMBL/GenBank/DDBJ databases">
        <title>MeaNS - Measles Nucleotide Surveillance Program.</title>
        <authorList>
            <person name="Tran T."/>
            <person name="Druce J."/>
        </authorList>
    </citation>
    <scope>NUCLEOTIDE SEQUENCE</scope>
    <source>
        <strain evidence="1">UCB-OBI-ISO-001</strain>
        <tissue evidence="1">Gonad</tissue>
    </source>
</reference>
<dbReference type="EMBL" id="KQ417622">
    <property type="protein sequence ID" value="KOF91019.1"/>
    <property type="molecule type" value="Genomic_DNA"/>
</dbReference>
<protein>
    <submittedName>
        <fullName evidence="1">Uncharacterized protein</fullName>
    </submittedName>
</protein>